<dbReference type="PRINTS" id="PR00105">
    <property type="entry name" value="C5METTRFRASE"/>
</dbReference>
<protein>
    <recommendedName>
        <fullName evidence="1">DNA (cytosine-5-)-methyltransferase</fullName>
        <ecNumber evidence="1">2.1.1.37</ecNumber>
    </recommendedName>
</protein>
<dbReference type="GO" id="GO:0032259">
    <property type="term" value="P:methylation"/>
    <property type="evidence" value="ECO:0007669"/>
    <property type="project" value="UniProtKB-KW"/>
</dbReference>
<comment type="similarity">
    <text evidence="7">Belongs to the class I-like SAM-binding methyltransferase superfamily. C5-methyltransferase family.</text>
</comment>
<evidence type="ECO:0000256" key="4">
    <source>
        <dbReference type="ARBA" id="ARBA00022691"/>
    </source>
</evidence>
<dbReference type="InterPro" id="IPR029063">
    <property type="entry name" value="SAM-dependent_MTases_sf"/>
</dbReference>
<keyword evidence="10" id="KW-1185">Reference proteome</keyword>
<organism evidence="9 10">
    <name type="scientific">Gemmobacter fulvus</name>
    <dbReference type="NCBI Taxonomy" id="2840474"/>
    <lineage>
        <taxon>Bacteria</taxon>
        <taxon>Pseudomonadati</taxon>
        <taxon>Pseudomonadota</taxon>
        <taxon>Alphaproteobacteria</taxon>
        <taxon>Rhodobacterales</taxon>
        <taxon>Paracoccaceae</taxon>
        <taxon>Gemmobacter</taxon>
    </lineage>
</organism>
<dbReference type="PANTHER" id="PTHR46098:SF1">
    <property type="entry name" value="TRNA (CYTOSINE(38)-C(5))-METHYLTRANSFERASE"/>
    <property type="match status" value="1"/>
</dbReference>
<evidence type="ECO:0000313" key="9">
    <source>
        <dbReference type="EMBL" id="QWK89228.1"/>
    </source>
</evidence>
<keyword evidence="5" id="KW-0680">Restriction system</keyword>
<dbReference type="KEGG" id="gfu:KM031_10130"/>
<reference evidence="9" key="1">
    <citation type="submission" date="2021-06" db="EMBL/GenBank/DDBJ databases">
        <title>Direct submission.</title>
        <authorList>
            <person name="Lee C.-S."/>
            <person name="Jin L."/>
        </authorList>
    </citation>
    <scope>NUCLEOTIDE SEQUENCE</scope>
    <source>
        <strain evidence="9">Con5</strain>
    </source>
</reference>
<dbReference type="InterPro" id="IPR050750">
    <property type="entry name" value="C5-MTase"/>
</dbReference>
<keyword evidence="3 7" id="KW-0808">Transferase</keyword>
<dbReference type="Proteomes" id="UP000679352">
    <property type="component" value="Chromosome"/>
</dbReference>
<evidence type="ECO:0000256" key="3">
    <source>
        <dbReference type="ARBA" id="ARBA00022679"/>
    </source>
</evidence>
<evidence type="ECO:0000256" key="2">
    <source>
        <dbReference type="ARBA" id="ARBA00022603"/>
    </source>
</evidence>
<dbReference type="REBASE" id="505011">
    <property type="entry name" value="M1.Gspcon5ORF10130P"/>
</dbReference>
<gene>
    <name evidence="9" type="ORF">KM031_10130</name>
</gene>
<evidence type="ECO:0000256" key="8">
    <source>
        <dbReference type="SAM" id="MobiDB-lite"/>
    </source>
</evidence>
<dbReference type="Gene3D" id="3.40.50.150">
    <property type="entry name" value="Vaccinia Virus protein VP39"/>
    <property type="match status" value="1"/>
</dbReference>
<keyword evidence="2 7" id="KW-0489">Methyltransferase</keyword>
<feature type="active site" evidence="7">
    <location>
        <position position="93"/>
    </location>
</feature>
<proteinExistence type="inferred from homology"/>
<evidence type="ECO:0000256" key="6">
    <source>
        <dbReference type="ARBA" id="ARBA00047422"/>
    </source>
</evidence>
<sequence>MPRVALRSPGRHDVFHGLSLCAGVGGLDLGLHLAEPGYRTVCYVERNSFAAASLVARMADASLAAAPVWDDLRSFNGRPWRGRIHILSAGYPCQPFTLSGLRRGEDDPRHLWPDVARIVGEIRPEWCFFENVPGHLSLGFRDVARDLQQLGYRVAARVVSAAEVGGSHTRERLFILAHTDLQGQRQSGLCDAEPGRSCLQDRREPDRQSDRAEERSLGLVAPVVDSDGGGVGAWQPGLFPPLPGDFAEWGKAWQRCPELFPCLHGLDDGVASGLDRSAAAGNGVVPLAAARAWRHLKAALLAMG</sequence>
<evidence type="ECO:0000256" key="5">
    <source>
        <dbReference type="ARBA" id="ARBA00022747"/>
    </source>
</evidence>
<evidence type="ECO:0000256" key="7">
    <source>
        <dbReference type="PROSITE-ProRule" id="PRU01016"/>
    </source>
</evidence>
<evidence type="ECO:0000256" key="1">
    <source>
        <dbReference type="ARBA" id="ARBA00011975"/>
    </source>
</evidence>
<dbReference type="EMBL" id="CP076361">
    <property type="protein sequence ID" value="QWK89228.1"/>
    <property type="molecule type" value="Genomic_DNA"/>
</dbReference>
<dbReference type="GO" id="GO:0009307">
    <property type="term" value="P:DNA restriction-modification system"/>
    <property type="evidence" value="ECO:0007669"/>
    <property type="project" value="UniProtKB-KW"/>
</dbReference>
<name>A0A975S0T3_9RHOB</name>
<accession>A0A975S0T3</accession>
<feature type="compositionally biased region" description="Basic and acidic residues" evidence="8">
    <location>
        <begin position="199"/>
        <end position="215"/>
    </location>
</feature>
<keyword evidence="4 7" id="KW-0949">S-adenosyl-L-methionine</keyword>
<feature type="region of interest" description="Disordered" evidence="8">
    <location>
        <begin position="186"/>
        <end position="215"/>
    </location>
</feature>
<dbReference type="PANTHER" id="PTHR46098">
    <property type="entry name" value="TRNA (CYTOSINE(38)-C(5))-METHYLTRANSFERASE"/>
    <property type="match status" value="1"/>
</dbReference>
<dbReference type="RefSeq" id="WP_215505758.1">
    <property type="nucleotide sequence ID" value="NZ_JAHHWR010000006.1"/>
</dbReference>
<dbReference type="Pfam" id="PF00145">
    <property type="entry name" value="DNA_methylase"/>
    <property type="match status" value="1"/>
</dbReference>
<dbReference type="PROSITE" id="PS51679">
    <property type="entry name" value="SAM_MT_C5"/>
    <property type="match status" value="1"/>
</dbReference>
<comment type="catalytic activity">
    <reaction evidence="6">
        <text>a 2'-deoxycytidine in DNA + S-adenosyl-L-methionine = a 5-methyl-2'-deoxycytidine in DNA + S-adenosyl-L-homocysteine + H(+)</text>
        <dbReference type="Rhea" id="RHEA:13681"/>
        <dbReference type="Rhea" id="RHEA-COMP:11369"/>
        <dbReference type="Rhea" id="RHEA-COMP:11370"/>
        <dbReference type="ChEBI" id="CHEBI:15378"/>
        <dbReference type="ChEBI" id="CHEBI:57856"/>
        <dbReference type="ChEBI" id="CHEBI:59789"/>
        <dbReference type="ChEBI" id="CHEBI:85452"/>
        <dbReference type="ChEBI" id="CHEBI:85454"/>
        <dbReference type="EC" id="2.1.1.37"/>
    </reaction>
</comment>
<dbReference type="AlphaFoldDB" id="A0A975S0T3"/>
<dbReference type="GO" id="GO:0003886">
    <property type="term" value="F:DNA (cytosine-5-)-methyltransferase activity"/>
    <property type="evidence" value="ECO:0007669"/>
    <property type="project" value="UniProtKB-EC"/>
</dbReference>
<dbReference type="EC" id="2.1.1.37" evidence="1"/>
<dbReference type="InterPro" id="IPR001525">
    <property type="entry name" value="C5_MeTfrase"/>
</dbReference>
<evidence type="ECO:0000313" key="10">
    <source>
        <dbReference type="Proteomes" id="UP000679352"/>
    </source>
</evidence>
<dbReference type="SUPFAM" id="SSF53335">
    <property type="entry name" value="S-adenosyl-L-methionine-dependent methyltransferases"/>
    <property type="match status" value="1"/>
</dbReference>